<dbReference type="AlphaFoldDB" id="A0A371QAB5"/>
<accession>A0A371QAB5</accession>
<evidence type="ECO:0000313" key="3">
    <source>
        <dbReference type="EMBL" id="REK91636.1"/>
    </source>
</evidence>
<dbReference type="InterPro" id="IPR036390">
    <property type="entry name" value="WH_DNA-bd_sf"/>
</dbReference>
<dbReference type="OrthoDB" id="3237509at2"/>
<protein>
    <submittedName>
        <fullName evidence="3">MarR family transcriptional regulator</fullName>
    </submittedName>
</protein>
<keyword evidence="4" id="KW-1185">Reference proteome</keyword>
<feature type="domain" description="HTH marR-type" evidence="2">
    <location>
        <begin position="81"/>
        <end position="224"/>
    </location>
</feature>
<evidence type="ECO:0000259" key="2">
    <source>
        <dbReference type="PROSITE" id="PS50995"/>
    </source>
</evidence>
<dbReference type="PANTHER" id="PTHR33164:SF104">
    <property type="entry name" value="TRANSCRIPTIONAL REGULATORY PROTEIN"/>
    <property type="match status" value="1"/>
</dbReference>
<dbReference type="PROSITE" id="PS50995">
    <property type="entry name" value="HTH_MARR_2"/>
    <property type="match status" value="1"/>
</dbReference>
<dbReference type="InterPro" id="IPR036388">
    <property type="entry name" value="WH-like_DNA-bd_sf"/>
</dbReference>
<organism evidence="3 4">
    <name type="scientific">Streptomyces inhibens</name>
    <dbReference type="NCBI Taxonomy" id="2293571"/>
    <lineage>
        <taxon>Bacteria</taxon>
        <taxon>Bacillati</taxon>
        <taxon>Actinomycetota</taxon>
        <taxon>Actinomycetes</taxon>
        <taxon>Kitasatosporales</taxon>
        <taxon>Streptomycetaceae</taxon>
        <taxon>Streptomyces</taxon>
    </lineage>
</organism>
<dbReference type="PANTHER" id="PTHR33164">
    <property type="entry name" value="TRANSCRIPTIONAL REGULATOR, MARR FAMILY"/>
    <property type="match status" value="1"/>
</dbReference>
<name>A0A371QAB5_STRIH</name>
<dbReference type="Pfam" id="PF12802">
    <property type="entry name" value="MarR_2"/>
    <property type="match status" value="1"/>
</dbReference>
<dbReference type="GO" id="GO:0006950">
    <property type="term" value="P:response to stress"/>
    <property type="evidence" value="ECO:0007669"/>
    <property type="project" value="TreeGrafter"/>
</dbReference>
<dbReference type="SUPFAM" id="SSF46785">
    <property type="entry name" value="Winged helix' DNA-binding domain"/>
    <property type="match status" value="1"/>
</dbReference>
<dbReference type="Gene3D" id="1.10.10.10">
    <property type="entry name" value="Winged helix-like DNA-binding domain superfamily/Winged helix DNA-binding domain"/>
    <property type="match status" value="1"/>
</dbReference>
<feature type="region of interest" description="Disordered" evidence="1">
    <location>
        <begin position="7"/>
        <end position="34"/>
    </location>
</feature>
<evidence type="ECO:0000313" key="4">
    <source>
        <dbReference type="Proteomes" id="UP000262477"/>
    </source>
</evidence>
<proteinExistence type="predicted"/>
<dbReference type="InterPro" id="IPR000835">
    <property type="entry name" value="HTH_MarR-typ"/>
</dbReference>
<comment type="caution">
    <text evidence="3">The sequence shown here is derived from an EMBL/GenBank/DDBJ whole genome shotgun (WGS) entry which is preliminary data.</text>
</comment>
<dbReference type="GO" id="GO:0003700">
    <property type="term" value="F:DNA-binding transcription factor activity"/>
    <property type="evidence" value="ECO:0007669"/>
    <property type="project" value="InterPro"/>
</dbReference>
<dbReference type="EMBL" id="QUAC01000019">
    <property type="protein sequence ID" value="REK91636.1"/>
    <property type="molecule type" value="Genomic_DNA"/>
</dbReference>
<dbReference type="InterPro" id="IPR039422">
    <property type="entry name" value="MarR/SlyA-like"/>
</dbReference>
<reference evidence="3 4" key="1">
    <citation type="submission" date="2018-08" db="EMBL/GenBank/DDBJ databases">
        <title>Streptomyces NEAU-D10 sp. nov., a novel Actinomycete isolated from soil.</title>
        <authorList>
            <person name="Jin L."/>
        </authorList>
    </citation>
    <scope>NUCLEOTIDE SEQUENCE [LARGE SCALE GENOMIC DNA]</scope>
    <source>
        <strain evidence="3 4">NEAU-D10</strain>
    </source>
</reference>
<sequence>MRICCVSGSTVPPEHENSGAARWLSPGPRLTTTRSPQVRTLPTGRWDIFELSYRAEGRRITVEPDHVDEIISAWGNELPEIAGLPLELAKRSALLVSAFDVAAGVELEKLGLTQAEYGVLATLRRVGAPYRLKPTDLTHALLLSSGGTSNVVKRLVAAGYVTREAAEDDARSSWVQLTPSGVETAEAAVRATTAVHARLVDRIPERTAKVLSEQLRIALAAIEEGVLIRR</sequence>
<dbReference type="Proteomes" id="UP000262477">
    <property type="component" value="Unassembled WGS sequence"/>
</dbReference>
<evidence type="ECO:0000256" key="1">
    <source>
        <dbReference type="SAM" id="MobiDB-lite"/>
    </source>
</evidence>
<gene>
    <name evidence="3" type="ORF">DY245_03245</name>
</gene>
<dbReference type="SMART" id="SM00347">
    <property type="entry name" value="HTH_MARR"/>
    <property type="match status" value="1"/>
</dbReference>